<organism evidence="7 8">
    <name type="scientific">Nitrosococcus oceani C-27</name>
    <dbReference type="NCBI Taxonomy" id="314279"/>
    <lineage>
        <taxon>Bacteria</taxon>
        <taxon>Pseudomonadati</taxon>
        <taxon>Pseudomonadota</taxon>
        <taxon>Gammaproteobacteria</taxon>
        <taxon>Chromatiales</taxon>
        <taxon>Chromatiaceae</taxon>
        <taxon>Nitrosococcus</taxon>
    </lineage>
</organism>
<feature type="transmembrane region" description="Helical" evidence="5">
    <location>
        <begin position="315"/>
        <end position="335"/>
    </location>
</feature>
<evidence type="ECO:0000313" key="8">
    <source>
        <dbReference type="Proteomes" id="UP000028839"/>
    </source>
</evidence>
<sequence length="549" mass="58805">MAQHIETLEAPRKGFAGLKENFAADLRAGLSISLIALPLSLGIALASGFPAFAGLIAAIVGGILVSRISGSYVTINGPAAGLIVANLAAIQSLGQGDIHAGYLYAIAAVFVAGIMVFIIGAAGAGKLVDVSPSSVIHGMLTYIGVVIMAKMFFPMMGVIPEVHSILGSNVVGTIAAIPQGFTKMLPPVAIVGFVSLLIMAIHPMIRVKWVQLIPSPVWVLIFAIPAGVLFDLETLQQQLNLPEGKELLLALPGNPLDAVAWIGAVTPDFGKILTWAFWYAALTIALITAIESGLSAKAVDQLDPYQRHSDIGKDIRGVGIGSAVSGILGGLPMIAEIVRSKANVLMGARTGWANFFHGTFILIFVFALSPVMQMIPVAALAAMMVFVGYKLAAPGEFIGIFKIGRDQFLYFIFTLLVCIFTNLLVGVFAGIIFKFLYQLLVMRAPTSTLFKADLTVDQSDEGKDEYRVKVRKGATFTNFLSFKRRLSQLPKGKKITVDFSEAKVADFTFQSALHHYAKLYQATGGSIELTGLDQLKAYSNHPQSTRYRR</sequence>
<feature type="transmembrane region" description="Helical" evidence="5">
    <location>
        <begin position="217"/>
        <end position="235"/>
    </location>
</feature>
<comment type="subcellular location">
    <subcellularLocation>
        <location evidence="1">Membrane</location>
        <topology evidence="1">Multi-pass membrane protein</topology>
    </subcellularLocation>
</comment>
<evidence type="ECO:0000256" key="5">
    <source>
        <dbReference type="SAM" id="Phobius"/>
    </source>
</evidence>
<feature type="transmembrane region" description="Helical" evidence="5">
    <location>
        <begin position="135"/>
        <end position="153"/>
    </location>
</feature>
<feature type="transmembrane region" description="Helical" evidence="5">
    <location>
        <begin position="272"/>
        <end position="294"/>
    </location>
</feature>
<dbReference type="PANTHER" id="PTHR11814">
    <property type="entry name" value="SULFATE TRANSPORTER"/>
    <property type="match status" value="1"/>
</dbReference>
<dbReference type="InterPro" id="IPR001902">
    <property type="entry name" value="SLC26A/SulP_fam"/>
</dbReference>
<dbReference type="InterPro" id="IPR011547">
    <property type="entry name" value="SLC26A/SulP_dom"/>
</dbReference>
<evidence type="ECO:0000256" key="1">
    <source>
        <dbReference type="ARBA" id="ARBA00004141"/>
    </source>
</evidence>
<feature type="transmembrane region" description="Helical" evidence="5">
    <location>
        <begin position="184"/>
        <end position="205"/>
    </location>
</feature>
<evidence type="ECO:0000313" key="7">
    <source>
        <dbReference type="EMBL" id="KFI19430.1"/>
    </source>
</evidence>
<feature type="transmembrane region" description="Helical" evidence="5">
    <location>
        <begin position="408"/>
        <end position="437"/>
    </location>
</feature>
<protein>
    <submittedName>
        <fullName evidence="7">Sulfate transporter</fullName>
    </submittedName>
</protein>
<keyword evidence="2 5" id="KW-0812">Transmembrane</keyword>
<comment type="caution">
    <text evidence="7">The sequence shown here is derived from an EMBL/GenBank/DDBJ whole genome shotgun (WGS) entry which is preliminary data.</text>
</comment>
<dbReference type="HOGENOM" id="CLU_003182_11_1_6"/>
<feature type="transmembrane region" description="Helical" evidence="5">
    <location>
        <begin position="71"/>
        <end position="90"/>
    </location>
</feature>
<dbReference type="Pfam" id="PF00916">
    <property type="entry name" value="Sulfate_transp"/>
    <property type="match status" value="1"/>
</dbReference>
<reference evidence="7 8" key="1">
    <citation type="submission" date="2014-07" db="EMBL/GenBank/DDBJ databases">
        <title>Comparative analysis of Nitrosococcus oceani genome inventories of strains from Pacific and Atlantic gyres.</title>
        <authorList>
            <person name="Lim C.K."/>
            <person name="Wang L."/>
            <person name="Sayavedra-Soto L.A."/>
            <person name="Klotz M.G."/>
        </authorList>
    </citation>
    <scope>NUCLEOTIDE SEQUENCE [LARGE SCALE GENOMIC DNA]</scope>
    <source>
        <strain evidence="7 8">C-27</strain>
    </source>
</reference>
<proteinExistence type="predicted"/>
<keyword evidence="4 5" id="KW-0472">Membrane</keyword>
<feature type="transmembrane region" description="Helical" evidence="5">
    <location>
        <begin position="355"/>
        <end position="387"/>
    </location>
</feature>
<evidence type="ECO:0000256" key="3">
    <source>
        <dbReference type="ARBA" id="ARBA00022989"/>
    </source>
</evidence>
<dbReference type="GO" id="GO:0055085">
    <property type="term" value="P:transmembrane transport"/>
    <property type="evidence" value="ECO:0007669"/>
    <property type="project" value="InterPro"/>
</dbReference>
<dbReference type="OrthoDB" id="9769739at2"/>
<accession>A0A0E2Z7B3</accession>
<evidence type="ECO:0000256" key="4">
    <source>
        <dbReference type="ARBA" id="ARBA00023136"/>
    </source>
</evidence>
<dbReference type="EMBL" id="JPGN01000053">
    <property type="protein sequence ID" value="KFI19430.1"/>
    <property type="molecule type" value="Genomic_DNA"/>
</dbReference>
<dbReference type="AlphaFoldDB" id="A0A0E2Z7B3"/>
<evidence type="ECO:0000259" key="6">
    <source>
        <dbReference type="Pfam" id="PF00916"/>
    </source>
</evidence>
<feature type="domain" description="SLC26A/SulP transporter" evidence="6">
    <location>
        <begin position="22"/>
        <end position="413"/>
    </location>
</feature>
<name>A0A0E2Z7B3_9GAMM</name>
<gene>
    <name evidence="7" type="ORF">IB75_08615</name>
</gene>
<keyword evidence="3 5" id="KW-1133">Transmembrane helix</keyword>
<dbReference type="GO" id="GO:0016020">
    <property type="term" value="C:membrane"/>
    <property type="evidence" value="ECO:0007669"/>
    <property type="project" value="UniProtKB-SubCell"/>
</dbReference>
<dbReference type="Proteomes" id="UP000028839">
    <property type="component" value="Unassembled WGS sequence"/>
</dbReference>
<feature type="transmembrane region" description="Helical" evidence="5">
    <location>
        <begin position="34"/>
        <end position="65"/>
    </location>
</feature>
<evidence type="ECO:0000256" key="2">
    <source>
        <dbReference type="ARBA" id="ARBA00022692"/>
    </source>
</evidence>
<feature type="transmembrane region" description="Helical" evidence="5">
    <location>
        <begin position="102"/>
        <end position="123"/>
    </location>
</feature>